<dbReference type="PROSITE" id="PS51285">
    <property type="entry name" value="AGC_KINASE_CTER"/>
    <property type="match status" value="1"/>
</dbReference>
<dbReference type="Proteomes" id="UP001479436">
    <property type="component" value="Unassembled WGS sequence"/>
</dbReference>
<evidence type="ECO:0000256" key="8">
    <source>
        <dbReference type="ARBA" id="ARBA00048679"/>
    </source>
</evidence>
<dbReference type="InterPro" id="IPR000961">
    <property type="entry name" value="AGC-kinase_C"/>
</dbReference>
<evidence type="ECO:0000256" key="2">
    <source>
        <dbReference type="ARBA" id="ARBA00022527"/>
    </source>
</evidence>
<evidence type="ECO:0000256" key="3">
    <source>
        <dbReference type="ARBA" id="ARBA00022679"/>
    </source>
</evidence>
<feature type="compositionally biased region" description="Polar residues" evidence="9">
    <location>
        <begin position="185"/>
        <end position="198"/>
    </location>
</feature>
<dbReference type="SMART" id="SM00220">
    <property type="entry name" value="S_TKc"/>
    <property type="match status" value="1"/>
</dbReference>
<reference evidence="12 13" key="1">
    <citation type="submission" date="2023-04" db="EMBL/GenBank/DDBJ databases">
        <title>Genome of Basidiobolus ranarum AG-B5.</title>
        <authorList>
            <person name="Stajich J.E."/>
            <person name="Carter-House D."/>
            <person name="Gryganskyi A."/>
        </authorList>
    </citation>
    <scope>NUCLEOTIDE SEQUENCE [LARGE SCALE GENOMIC DNA]</scope>
    <source>
        <strain evidence="12 13">AG-B5</strain>
    </source>
</reference>
<dbReference type="PANTHER" id="PTHR24356">
    <property type="entry name" value="SERINE/THREONINE-PROTEIN KINASE"/>
    <property type="match status" value="1"/>
</dbReference>
<dbReference type="PANTHER" id="PTHR24356:SF1">
    <property type="entry name" value="SERINE_THREONINE-PROTEIN KINASE GREATWALL"/>
    <property type="match status" value="1"/>
</dbReference>
<dbReference type="InterPro" id="IPR050236">
    <property type="entry name" value="Ser_Thr_kinase_AGC"/>
</dbReference>
<dbReference type="EMBL" id="JASJQH010008363">
    <property type="protein sequence ID" value="KAK9693216.1"/>
    <property type="molecule type" value="Genomic_DNA"/>
</dbReference>
<keyword evidence="6" id="KW-0067">ATP-binding</keyword>
<dbReference type="Gene3D" id="1.10.510.10">
    <property type="entry name" value="Transferase(Phosphotransferase) domain 1"/>
    <property type="match status" value="2"/>
</dbReference>
<evidence type="ECO:0000259" key="10">
    <source>
        <dbReference type="PROSITE" id="PS50011"/>
    </source>
</evidence>
<evidence type="ECO:0000313" key="13">
    <source>
        <dbReference type="Proteomes" id="UP001479436"/>
    </source>
</evidence>
<dbReference type="Pfam" id="PF00069">
    <property type="entry name" value="Pkinase"/>
    <property type="match status" value="2"/>
</dbReference>
<keyword evidence="3 12" id="KW-0808">Transferase</keyword>
<evidence type="ECO:0000256" key="6">
    <source>
        <dbReference type="ARBA" id="ARBA00022840"/>
    </source>
</evidence>
<keyword evidence="4" id="KW-0547">Nucleotide-binding</keyword>
<feature type="region of interest" description="Disordered" evidence="9">
    <location>
        <begin position="221"/>
        <end position="241"/>
    </location>
</feature>
<keyword evidence="13" id="KW-1185">Reference proteome</keyword>
<comment type="catalytic activity">
    <reaction evidence="7">
        <text>L-threonyl-[protein] + ATP = O-phospho-L-threonyl-[protein] + ADP + H(+)</text>
        <dbReference type="Rhea" id="RHEA:46608"/>
        <dbReference type="Rhea" id="RHEA-COMP:11060"/>
        <dbReference type="Rhea" id="RHEA-COMP:11605"/>
        <dbReference type="ChEBI" id="CHEBI:15378"/>
        <dbReference type="ChEBI" id="CHEBI:30013"/>
        <dbReference type="ChEBI" id="CHEBI:30616"/>
        <dbReference type="ChEBI" id="CHEBI:61977"/>
        <dbReference type="ChEBI" id="CHEBI:456216"/>
        <dbReference type="EC" id="2.7.11.1"/>
    </reaction>
</comment>
<organism evidence="12 13">
    <name type="scientific">Basidiobolus ranarum</name>
    <dbReference type="NCBI Taxonomy" id="34480"/>
    <lineage>
        <taxon>Eukaryota</taxon>
        <taxon>Fungi</taxon>
        <taxon>Fungi incertae sedis</taxon>
        <taxon>Zoopagomycota</taxon>
        <taxon>Entomophthoromycotina</taxon>
        <taxon>Basidiobolomycetes</taxon>
        <taxon>Basidiobolales</taxon>
        <taxon>Basidiobolaceae</taxon>
        <taxon>Basidiobolus</taxon>
    </lineage>
</organism>
<keyword evidence="2" id="KW-0723">Serine/threonine-protein kinase</keyword>
<comment type="catalytic activity">
    <reaction evidence="8">
        <text>L-seryl-[protein] + ATP = O-phospho-L-seryl-[protein] + ADP + H(+)</text>
        <dbReference type="Rhea" id="RHEA:17989"/>
        <dbReference type="Rhea" id="RHEA-COMP:9863"/>
        <dbReference type="Rhea" id="RHEA-COMP:11604"/>
        <dbReference type="ChEBI" id="CHEBI:15378"/>
        <dbReference type="ChEBI" id="CHEBI:29999"/>
        <dbReference type="ChEBI" id="CHEBI:30616"/>
        <dbReference type="ChEBI" id="CHEBI:83421"/>
        <dbReference type="ChEBI" id="CHEBI:456216"/>
        <dbReference type="EC" id="2.7.11.1"/>
    </reaction>
</comment>
<name>A0ABR2VQU5_9FUNG</name>
<dbReference type="InterPro" id="IPR008271">
    <property type="entry name" value="Ser/Thr_kinase_AS"/>
</dbReference>
<gene>
    <name evidence="12" type="primary">RIM15_3</name>
    <name evidence="12" type="ORF">K7432_014015</name>
</gene>
<evidence type="ECO:0000313" key="12">
    <source>
        <dbReference type="EMBL" id="KAK9693216.1"/>
    </source>
</evidence>
<dbReference type="PROSITE" id="PS50011">
    <property type="entry name" value="PROTEIN_KINASE_DOM"/>
    <property type="match status" value="1"/>
</dbReference>
<feature type="compositionally biased region" description="Low complexity" evidence="9">
    <location>
        <begin position="221"/>
        <end position="232"/>
    </location>
</feature>
<dbReference type="InterPro" id="IPR000719">
    <property type="entry name" value="Prot_kinase_dom"/>
</dbReference>
<dbReference type="PROSITE" id="PS00108">
    <property type="entry name" value="PROTEIN_KINASE_ST"/>
    <property type="match status" value="1"/>
</dbReference>
<evidence type="ECO:0000256" key="1">
    <source>
        <dbReference type="ARBA" id="ARBA00012513"/>
    </source>
</evidence>
<evidence type="ECO:0000256" key="7">
    <source>
        <dbReference type="ARBA" id="ARBA00047899"/>
    </source>
</evidence>
<proteinExistence type="predicted"/>
<sequence length="772" mass="86559">MILCRICEEEISSYQLDRHSEHCAITQQFHIKQDEINISLQRLAGSVARRRQELMQSGGSNRMIKDAENIEHMVNKTIRITESGKYAASKFHKYREKLNRIVGSTPSSGIDVQIINYANRATGIIQEKSDLLFKFQTTNAANNVNSNSSTNLSVRSGNELAGPGYNYGYINSNRRNRSFSSSASTKTLNYETDSNSSPLVGPSGSKRLVSLFTAILRGGSKRSVSYSGSSSSNLEKTTQRGARMPSIRDFEILKPISRGAFGKVYLAKKRTTHDLYAIKILKKSDMVRKNMVSQVMAERRVMSLAKTPFVVKLYYAFQSTDYLYLVMEYLIGGDLSSLLQIMGAFEEDMTRIYTAETVLALEYLHNNGITHRDLKPDNLLIDSEGHIKLTDFGLSRISVKEKEAYSGSSTEKMNLRGTLKSHKNLRRAALEQSLQSMASHGALRGTLSRDKIASARLHALKNEIIRDTKLLGTPDYLAPELLTGAGHGPAVDWWALGVCLFEFLVGYPPFMDETPETIFKNILNHAIDWPPEGILSDVAKDLISKLLTVDPEVRLKSEDVKTHPFFEGINWDNMREHEPPFIPDPIDQLDTSYFDVRNMRADIRSLSTASLAEVDSTPQALNPHTPLMDIADSLNDDMCNEMRSPPALVSPKRERRISVLRRGKSSKLIEQLPVLRPPSVLDPEFDAFMYKNVDLLNETNKKKSSMIITAQHKQQLQQLHLNEADAAMSAQLQREQFRKTERSVSSGNLLVTTSSSSTHLVRSKSYASSSAK</sequence>
<dbReference type="SUPFAM" id="SSF56112">
    <property type="entry name" value="Protein kinase-like (PK-like)"/>
    <property type="match status" value="1"/>
</dbReference>
<accession>A0ABR2VQU5</accession>
<evidence type="ECO:0000256" key="4">
    <source>
        <dbReference type="ARBA" id="ARBA00022741"/>
    </source>
</evidence>
<dbReference type="GO" id="GO:0004674">
    <property type="term" value="F:protein serine/threonine kinase activity"/>
    <property type="evidence" value="ECO:0007669"/>
    <property type="project" value="UniProtKB-EC"/>
</dbReference>
<comment type="caution">
    <text evidence="12">The sequence shown here is derived from an EMBL/GenBank/DDBJ whole genome shotgun (WGS) entry which is preliminary data.</text>
</comment>
<dbReference type="Gene3D" id="3.30.200.20">
    <property type="entry name" value="Phosphorylase Kinase, domain 1"/>
    <property type="match status" value="2"/>
</dbReference>
<feature type="region of interest" description="Disordered" evidence="9">
    <location>
        <begin position="176"/>
        <end position="201"/>
    </location>
</feature>
<dbReference type="EC" id="2.7.11.1" evidence="1"/>
<dbReference type="CDD" id="cd05579">
    <property type="entry name" value="STKc_MAST_like"/>
    <property type="match status" value="1"/>
</dbReference>
<protein>
    <recommendedName>
        <fullName evidence="1">non-specific serine/threonine protein kinase</fullName>
        <ecNumber evidence="1">2.7.11.1</ecNumber>
    </recommendedName>
</protein>
<feature type="domain" description="Protein kinase" evidence="10">
    <location>
        <begin position="250"/>
        <end position="566"/>
    </location>
</feature>
<evidence type="ECO:0000256" key="5">
    <source>
        <dbReference type="ARBA" id="ARBA00022777"/>
    </source>
</evidence>
<dbReference type="InterPro" id="IPR011009">
    <property type="entry name" value="Kinase-like_dom_sf"/>
</dbReference>
<feature type="domain" description="AGC-kinase C-terminal" evidence="11">
    <location>
        <begin position="567"/>
        <end position="700"/>
    </location>
</feature>
<evidence type="ECO:0000259" key="11">
    <source>
        <dbReference type="PROSITE" id="PS51285"/>
    </source>
</evidence>
<keyword evidence="5" id="KW-0418">Kinase</keyword>
<evidence type="ECO:0000256" key="9">
    <source>
        <dbReference type="SAM" id="MobiDB-lite"/>
    </source>
</evidence>